<dbReference type="AlphaFoldDB" id="A0A0E3Q0I5"/>
<dbReference type="InterPro" id="IPR014710">
    <property type="entry name" value="RmlC-like_jellyroll"/>
</dbReference>
<evidence type="ECO:0000259" key="1">
    <source>
        <dbReference type="Pfam" id="PF07883"/>
    </source>
</evidence>
<dbReference type="RefSeq" id="WP_011033866.1">
    <property type="nucleotide sequence ID" value="NZ_CP009509.1"/>
</dbReference>
<name>A0A0E3Q0I5_METMZ</name>
<dbReference type="SUPFAM" id="SSF51182">
    <property type="entry name" value="RmlC-like cupins"/>
    <property type="match status" value="1"/>
</dbReference>
<reference evidence="2 3" key="1">
    <citation type="submission" date="2014-07" db="EMBL/GenBank/DDBJ databases">
        <title>Methanogenic archaea and the global carbon cycle.</title>
        <authorList>
            <person name="Henriksen J.R."/>
            <person name="Luke J."/>
            <person name="Reinhart S."/>
            <person name="Benedict M.N."/>
            <person name="Youngblut N.D."/>
            <person name="Metcalf M.E."/>
            <person name="Whitaker R.J."/>
            <person name="Metcalf W.W."/>
        </authorList>
    </citation>
    <scope>NUCLEOTIDE SEQUENCE [LARGE SCALE GENOMIC DNA]</scope>
    <source>
        <strain evidence="2 3">WWM610</strain>
    </source>
</reference>
<dbReference type="EMBL" id="CP009509">
    <property type="protein sequence ID" value="AKB41687.1"/>
    <property type="molecule type" value="Genomic_DNA"/>
</dbReference>
<dbReference type="PATRIC" id="fig|1434117.4.peg.3428"/>
<dbReference type="PANTHER" id="PTHR43346">
    <property type="entry name" value="LIGAND BINDING DOMAIN PROTEIN, PUTATIVE (AFU_ORTHOLOGUE AFUA_6G14370)-RELATED"/>
    <property type="match status" value="1"/>
</dbReference>
<dbReference type="GeneID" id="24852469"/>
<organism evidence="2 3">
    <name type="scientific">Methanosarcina mazei WWM610</name>
    <dbReference type="NCBI Taxonomy" id="1434117"/>
    <lineage>
        <taxon>Archaea</taxon>
        <taxon>Methanobacteriati</taxon>
        <taxon>Methanobacteriota</taxon>
        <taxon>Stenosarchaea group</taxon>
        <taxon>Methanomicrobia</taxon>
        <taxon>Methanosarcinales</taxon>
        <taxon>Methanosarcinaceae</taxon>
        <taxon>Methanosarcina</taxon>
    </lineage>
</organism>
<dbReference type="InterPro" id="IPR052538">
    <property type="entry name" value="Flavonoid_dioxygenase-like"/>
</dbReference>
<dbReference type="Proteomes" id="UP000033058">
    <property type="component" value="Chromosome"/>
</dbReference>
<dbReference type="Gene3D" id="2.60.120.10">
    <property type="entry name" value="Jelly Rolls"/>
    <property type="match status" value="1"/>
</dbReference>
<feature type="domain" description="Cupin type-2" evidence="1">
    <location>
        <begin position="165"/>
        <end position="213"/>
    </location>
</feature>
<gene>
    <name evidence="2" type="ORF">MSMAW_2696</name>
</gene>
<evidence type="ECO:0000313" key="2">
    <source>
        <dbReference type="EMBL" id="AKB41687.1"/>
    </source>
</evidence>
<proteinExistence type="predicted"/>
<dbReference type="InterPro" id="IPR038735">
    <property type="entry name" value="MSMEG_1276-like_NTP-PPase_dom"/>
</dbReference>
<dbReference type="HOGENOM" id="CLU_1140579_0_0_2"/>
<dbReference type="Pfam" id="PF07883">
    <property type="entry name" value="Cupin_2"/>
    <property type="match status" value="1"/>
</dbReference>
<dbReference type="PANTHER" id="PTHR43346:SF1">
    <property type="entry name" value="QUERCETIN 2,3-DIOXYGENASE-RELATED"/>
    <property type="match status" value="1"/>
</dbReference>
<evidence type="ECO:0000313" key="3">
    <source>
        <dbReference type="Proteomes" id="UP000033058"/>
    </source>
</evidence>
<dbReference type="CDD" id="cd11532">
    <property type="entry name" value="NTP-PPase_COG4997"/>
    <property type="match status" value="1"/>
</dbReference>
<sequence>MTSFTEHGHKAIRDRIPDILRDSGRDFAVKEISDPEFLLELERKLEEELAEYLESKEAEELADLLEVIYRIAELRGFSKEALESVRLKKRKESGGFEKNLILLNMADENRLCRGPPAASKEFPRVVFRPENSEVIEKYGVRMRIYTTRADSPNAAVLYQETESGHAEEFVHEKSDFLYYILEGSGTWIVEDREFEVRSGDVVVVPAGKRFWFRGNLKQICITAPAWDERYERHIRDIEL</sequence>
<protein>
    <recommendedName>
        <fullName evidence="1">Cupin type-2 domain-containing protein</fullName>
    </recommendedName>
</protein>
<dbReference type="InterPro" id="IPR013096">
    <property type="entry name" value="Cupin_2"/>
</dbReference>
<dbReference type="InterPro" id="IPR011051">
    <property type="entry name" value="RmlC_Cupin_sf"/>
</dbReference>
<accession>A0A0E3Q0I5</accession>